<protein>
    <submittedName>
        <fullName evidence="11">Sugar ABC transporter ATP-binding protein</fullName>
    </submittedName>
</protein>
<keyword evidence="4" id="KW-0762">Sugar transport</keyword>
<dbReference type="PANTHER" id="PTHR43790">
    <property type="entry name" value="CARBOHYDRATE TRANSPORT ATP-BINDING PROTEIN MG119-RELATED"/>
    <property type="match status" value="1"/>
</dbReference>
<dbReference type="FunFam" id="3.40.50.300:FF:000127">
    <property type="entry name" value="Ribose import ATP-binding protein RbsA"/>
    <property type="match status" value="1"/>
</dbReference>
<dbReference type="InterPro" id="IPR017871">
    <property type="entry name" value="ABC_transporter-like_CS"/>
</dbReference>
<evidence type="ECO:0000259" key="10">
    <source>
        <dbReference type="PROSITE" id="PS50893"/>
    </source>
</evidence>
<dbReference type="CDD" id="cd03216">
    <property type="entry name" value="ABC_Carb_Monos_I"/>
    <property type="match status" value="1"/>
</dbReference>
<dbReference type="GO" id="GO:0005886">
    <property type="term" value="C:plasma membrane"/>
    <property type="evidence" value="ECO:0007669"/>
    <property type="project" value="UniProtKB-SubCell"/>
</dbReference>
<evidence type="ECO:0000256" key="4">
    <source>
        <dbReference type="ARBA" id="ARBA00022597"/>
    </source>
</evidence>
<dbReference type="PANTHER" id="PTHR43790:SF3">
    <property type="entry name" value="D-ALLOSE IMPORT ATP-BINDING PROTEIN ALSA-RELATED"/>
    <property type="match status" value="1"/>
</dbReference>
<feature type="domain" description="ABC transporter" evidence="10">
    <location>
        <begin position="255"/>
        <end position="497"/>
    </location>
</feature>
<evidence type="ECO:0000256" key="9">
    <source>
        <dbReference type="ARBA" id="ARBA00023136"/>
    </source>
</evidence>
<dbReference type="GO" id="GO:0005524">
    <property type="term" value="F:ATP binding"/>
    <property type="evidence" value="ECO:0007669"/>
    <property type="project" value="UniProtKB-KW"/>
</dbReference>
<keyword evidence="12" id="KW-1185">Reference proteome</keyword>
<sequence>MSETILKMQGITKRFPGVLALDQVTISLNRGEVLALVGENGAGKSTLLKILSGAYTKDEGVIEYDGKVIEGYTPNEAIDMGISIIYQELDNYGTLTVAENILVNAMPKKNGKFSPIDWKEAYKRADEIIRQITDEIDVTAKVSTLTAAQQQLVEIAKAMSRNMKVLIMDEPTSALNRVETEQLLKIVQNLAKQGISIIYISHRMDEIFTLSDRIQVMRDGKSVSDFVTAKTDEETIVREMVGRTLDSMYPHVKQEPGECILKVNHLTCGKAKDVSFNLHRGEILGLFGLMGAGRTSVVRGLFGDLYLRDGSIEILGNSIKNRSPKDAIHNKIAYVPNERKVEGLMLTDSVRFNISIAVINSLQKHFKVDKKAEKKMADTWVEKLGIRTPSPETRVDNLSGGNQQKVVIARWLQTSPDILILNDPTRGIDVGAKAEIYSLMEDLCRQGIGIIMISSELQETLSMADRILVMSEGKVTGEVPREEATQENLMKLAVGGI</sequence>
<keyword evidence="2" id="KW-0813">Transport</keyword>
<dbReference type="Pfam" id="PF00005">
    <property type="entry name" value="ABC_tran"/>
    <property type="match status" value="2"/>
</dbReference>
<evidence type="ECO:0000256" key="5">
    <source>
        <dbReference type="ARBA" id="ARBA00022737"/>
    </source>
</evidence>
<evidence type="ECO:0000256" key="3">
    <source>
        <dbReference type="ARBA" id="ARBA00022475"/>
    </source>
</evidence>
<dbReference type="GO" id="GO:0016887">
    <property type="term" value="F:ATP hydrolysis activity"/>
    <property type="evidence" value="ECO:0007669"/>
    <property type="project" value="InterPro"/>
</dbReference>
<organism evidence="11 12">
    <name type="scientific">Diplocloster agilis</name>
    <dbReference type="NCBI Taxonomy" id="2850323"/>
    <lineage>
        <taxon>Bacteria</taxon>
        <taxon>Bacillati</taxon>
        <taxon>Bacillota</taxon>
        <taxon>Clostridia</taxon>
        <taxon>Lachnospirales</taxon>
        <taxon>Lachnospiraceae</taxon>
        <taxon>Diplocloster</taxon>
    </lineage>
</organism>
<keyword evidence="8" id="KW-1278">Translocase</keyword>
<evidence type="ECO:0000256" key="6">
    <source>
        <dbReference type="ARBA" id="ARBA00022741"/>
    </source>
</evidence>
<evidence type="ECO:0000256" key="8">
    <source>
        <dbReference type="ARBA" id="ARBA00022967"/>
    </source>
</evidence>
<dbReference type="InterPro" id="IPR050107">
    <property type="entry name" value="ABC_carbohydrate_import_ATPase"/>
</dbReference>
<dbReference type="SUPFAM" id="SSF52540">
    <property type="entry name" value="P-loop containing nucleoside triphosphate hydrolases"/>
    <property type="match status" value="2"/>
</dbReference>
<dbReference type="SMART" id="SM00382">
    <property type="entry name" value="AAA"/>
    <property type="match status" value="2"/>
</dbReference>
<keyword evidence="9" id="KW-0472">Membrane</keyword>
<keyword evidence="3" id="KW-1003">Cell membrane</keyword>
<reference evidence="11" key="1">
    <citation type="submission" date="2021-06" db="EMBL/GenBank/DDBJ databases">
        <title>Description of novel taxa of the family Lachnospiraceae.</title>
        <authorList>
            <person name="Chaplin A.V."/>
            <person name="Sokolova S.R."/>
            <person name="Pikina A.P."/>
            <person name="Korzhanova M."/>
            <person name="Belova V."/>
            <person name="Korostin D."/>
            <person name="Efimov B.A."/>
        </authorList>
    </citation>
    <scope>NUCLEOTIDE SEQUENCE</scope>
    <source>
        <strain evidence="11">ASD5720</strain>
    </source>
</reference>
<name>A0A949K373_9FIRM</name>
<evidence type="ECO:0000256" key="2">
    <source>
        <dbReference type="ARBA" id="ARBA00022448"/>
    </source>
</evidence>
<evidence type="ECO:0000256" key="1">
    <source>
        <dbReference type="ARBA" id="ARBA00004202"/>
    </source>
</evidence>
<gene>
    <name evidence="11" type="ORF">KTH89_23010</name>
</gene>
<evidence type="ECO:0000313" key="11">
    <source>
        <dbReference type="EMBL" id="MBU9739409.1"/>
    </source>
</evidence>
<dbReference type="InterPro" id="IPR003439">
    <property type="entry name" value="ABC_transporter-like_ATP-bd"/>
</dbReference>
<dbReference type="AlphaFoldDB" id="A0A949K373"/>
<dbReference type="CDD" id="cd03215">
    <property type="entry name" value="ABC_Carb_Monos_II"/>
    <property type="match status" value="1"/>
</dbReference>
<dbReference type="InterPro" id="IPR027417">
    <property type="entry name" value="P-loop_NTPase"/>
</dbReference>
<dbReference type="PROSITE" id="PS00211">
    <property type="entry name" value="ABC_TRANSPORTER_1"/>
    <property type="match status" value="1"/>
</dbReference>
<dbReference type="InterPro" id="IPR003593">
    <property type="entry name" value="AAA+_ATPase"/>
</dbReference>
<evidence type="ECO:0000313" key="12">
    <source>
        <dbReference type="Proteomes" id="UP000712157"/>
    </source>
</evidence>
<evidence type="ECO:0000256" key="7">
    <source>
        <dbReference type="ARBA" id="ARBA00022840"/>
    </source>
</evidence>
<feature type="domain" description="ABC transporter" evidence="10">
    <location>
        <begin position="6"/>
        <end position="244"/>
    </location>
</feature>
<comment type="subcellular location">
    <subcellularLocation>
        <location evidence="1">Cell membrane</location>
        <topology evidence="1">Peripheral membrane protein</topology>
    </subcellularLocation>
</comment>
<keyword evidence="7 11" id="KW-0067">ATP-binding</keyword>
<dbReference type="EMBL" id="JAHQCW010000058">
    <property type="protein sequence ID" value="MBU9739409.1"/>
    <property type="molecule type" value="Genomic_DNA"/>
</dbReference>
<accession>A0A949K373</accession>
<dbReference type="PROSITE" id="PS50893">
    <property type="entry name" value="ABC_TRANSPORTER_2"/>
    <property type="match status" value="2"/>
</dbReference>
<keyword evidence="5" id="KW-0677">Repeat</keyword>
<proteinExistence type="predicted"/>
<dbReference type="Proteomes" id="UP000712157">
    <property type="component" value="Unassembled WGS sequence"/>
</dbReference>
<keyword evidence="6" id="KW-0547">Nucleotide-binding</keyword>
<dbReference type="Gene3D" id="3.40.50.300">
    <property type="entry name" value="P-loop containing nucleotide triphosphate hydrolases"/>
    <property type="match status" value="2"/>
</dbReference>
<comment type="caution">
    <text evidence="11">The sequence shown here is derived from an EMBL/GenBank/DDBJ whole genome shotgun (WGS) entry which is preliminary data.</text>
</comment>
<dbReference type="RefSeq" id="WP_238723258.1">
    <property type="nucleotide sequence ID" value="NZ_JAHQCW010000058.1"/>
</dbReference>